<comment type="caution">
    <text evidence="2">The sequence shown here is derived from an EMBL/GenBank/DDBJ whole genome shotgun (WGS) entry which is preliminary data.</text>
</comment>
<keyword evidence="1" id="KW-1133">Transmembrane helix</keyword>
<dbReference type="InterPro" id="IPR027417">
    <property type="entry name" value="P-loop_NTPase"/>
</dbReference>
<organism evidence="2 3">
    <name type="scientific">Symbiodinium microadriaticum</name>
    <name type="common">Dinoflagellate</name>
    <name type="synonym">Zooxanthella microadriatica</name>
    <dbReference type="NCBI Taxonomy" id="2951"/>
    <lineage>
        <taxon>Eukaryota</taxon>
        <taxon>Sar</taxon>
        <taxon>Alveolata</taxon>
        <taxon>Dinophyceae</taxon>
        <taxon>Suessiales</taxon>
        <taxon>Symbiodiniaceae</taxon>
        <taxon>Symbiodinium</taxon>
    </lineage>
</organism>
<dbReference type="AlphaFoldDB" id="A0A1Q9F7H4"/>
<dbReference type="Proteomes" id="UP000186817">
    <property type="component" value="Unassembled WGS sequence"/>
</dbReference>
<proteinExistence type="predicted"/>
<dbReference type="EMBL" id="LSRX01000001">
    <property type="protein sequence ID" value="OLQ15636.1"/>
    <property type="molecule type" value="Genomic_DNA"/>
</dbReference>
<accession>A0A1Q9F7H4</accession>
<keyword evidence="1" id="KW-0812">Transmembrane</keyword>
<protein>
    <recommendedName>
        <fullName evidence="4">Sulfotransferase domain-containing protein</fullName>
    </recommendedName>
</protein>
<gene>
    <name evidence="2" type="ORF">AK812_SmicGene115</name>
</gene>
<dbReference type="OrthoDB" id="2015035at2759"/>
<feature type="transmembrane region" description="Helical" evidence="1">
    <location>
        <begin position="260"/>
        <end position="282"/>
    </location>
</feature>
<evidence type="ECO:0000256" key="1">
    <source>
        <dbReference type="SAM" id="Phobius"/>
    </source>
</evidence>
<reference evidence="2 3" key="1">
    <citation type="submission" date="2016-02" db="EMBL/GenBank/DDBJ databases">
        <title>Genome analysis of coral dinoflagellate symbionts highlights evolutionary adaptations to a symbiotic lifestyle.</title>
        <authorList>
            <person name="Aranda M."/>
            <person name="Li Y."/>
            <person name="Liew Y.J."/>
            <person name="Baumgarten S."/>
            <person name="Simakov O."/>
            <person name="Wilson M."/>
            <person name="Piel J."/>
            <person name="Ashoor H."/>
            <person name="Bougouffa S."/>
            <person name="Bajic V.B."/>
            <person name="Ryu T."/>
            <person name="Ravasi T."/>
            <person name="Bayer T."/>
            <person name="Micklem G."/>
            <person name="Kim H."/>
            <person name="Bhak J."/>
            <person name="Lajeunesse T.C."/>
            <person name="Voolstra C.R."/>
        </authorList>
    </citation>
    <scope>NUCLEOTIDE SEQUENCE [LARGE SCALE GENOMIC DNA]</scope>
    <source>
        <strain evidence="2 3">CCMP2467</strain>
    </source>
</reference>
<evidence type="ECO:0000313" key="3">
    <source>
        <dbReference type="Proteomes" id="UP000186817"/>
    </source>
</evidence>
<dbReference type="PANTHER" id="PTHR32175">
    <property type="entry name" value="PROTEIN, PUTATIVE, EXPRESSED-RELATED"/>
    <property type="match status" value="1"/>
</dbReference>
<keyword evidence="1" id="KW-0472">Membrane</keyword>
<dbReference type="InterPro" id="IPR052796">
    <property type="entry name" value="Nod_factor_sulfotransferase"/>
</dbReference>
<dbReference type="PANTHER" id="PTHR32175:SF26">
    <property type="entry name" value="PROTEIN, PUTATIVE, EXPRESSED-RELATED"/>
    <property type="match status" value="1"/>
</dbReference>
<name>A0A1Q9F7H4_SYMMI</name>
<evidence type="ECO:0000313" key="2">
    <source>
        <dbReference type="EMBL" id="OLQ15636.1"/>
    </source>
</evidence>
<keyword evidence="3" id="KW-1185">Reference proteome</keyword>
<dbReference type="SUPFAM" id="SSF52540">
    <property type="entry name" value="P-loop containing nucleoside triphosphate hydrolases"/>
    <property type="match status" value="1"/>
</dbReference>
<dbReference type="Gene3D" id="3.40.50.300">
    <property type="entry name" value="P-loop containing nucleotide triphosphate hydrolases"/>
    <property type="match status" value="1"/>
</dbReference>
<evidence type="ECO:0008006" key="4">
    <source>
        <dbReference type="Google" id="ProtNLM"/>
    </source>
</evidence>
<sequence>MAANAATWSASDFACYGCGQLPAINWLSYPVEPNCGKSDSAMAQYDETILHIAGRVDHWEVIDFMQTPLGQALVDARTTTAVLFGETLGRDVKKVGGQVSFNLAELEQLAEVEGLPYDEKRPSRWVAGIVEDSPDRFDDILMINTGEVTYSISRASITPVYVKAPIYCNAGDWILVPGDVGHVVTVHSTGEYEIEASWDTSKSRYLATREEACGVDSAIYPSNLLGLTKANVHLVLLAPLRLFICNPVFLYKQMPFWRGVFYGMFIGSLLTTGFLHSAIVTFCSSSLSPNQSGAVSQPKPLSLDDAKQKREQTWVILLAQQRSGTHWLTEKLNQHPCIDIQPEILCCNDTSWWPPALRKMGIRRFLDPADVPSDMVVDGKKMPWQVERYVQISARELGNGKFIRGFNWKINQGFLEDWPVWFHQYSSNHSIRILWVQRKNLVRRLVSGHANQEQHIAATQDDKMAGAIKKQKVTISPKLLLRELKTSESENSRLSKFLESSAVQHRRVYYEDIVKDMDDVWSFMLSGTSCKTPPVQTAARYQKLHDGKIESFLQNFEEIKDALADTQWSQMLED</sequence>